<protein>
    <submittedName>
        <fullName evidence="1">Uncharacterized protein</fullName>
    </submittedName>
</protein>
<organism evidence="1 2">
    <name type="scientific">Corynebacterium sphenisci DSM 44792</name>
    <dbReference type="NCBI Taxonomy" id="1437874"/>
    <lineage>
        <taxon>Bacteria</taxon>
        <taxon>Bacillati</taxon>
        <taxon>Actinomycetota</taxon>
        <taxon>Actinomycetes</taxon>
        <taxon>Mycobacteriales</taxon>
        <taxon>Corynebacteriaceae</taxon>
        <taxon>Corynebacterium</taxon>
    </lineage>
</organism>
<evidence type="ECO:0000313" key="1">
    <source>
        <dbReference type="EMBL" id="APT91048.1"/>
    </source>
</evidence>
<name>A0A1L7CYY1_9CORY</name>
<dbReference type="EMBL" id="CP009248">
    <property type="protein sequence ID" value="APT91048.1"/>
    <property type="molecule type" value="Genomic_DNA"/>
</dbReference>
<dbReference type="AlphaFoldDB" id="A0A1L7CYY1"/>
<reference evidence="1 2" key="1">
    <citation type="submission" date="2014-08" db="EMBL/GenBank/DDBJ databases">
        <title>Complete genome sequence of Corynebacterium sphenisci CECT 5990(T) (=DSM 44792(T)), isolated from healthy wild penguins.</title>
        <authorList>
            <person name="Ruckert C."/>
            <person name="Albersmeier A."/>
            <person name="Winkler A."/>
            <person name="Kalinowski J."/>
        </authorList>
    </citation>
    <scope>NUCLEOTIDE SEQUENCE [LARGE SCALE GENOMIC DNA]</scope>
    <source>
        <strain evidence="1 2">DSM 44792</strain>
    </source>
</reference>
<keyword evidence="2" id="KW-1185">Reference proteome</keyword>
<dbReference type="Proteomes" id="UP000185469">
    <property type="component" value="Chromosome"/>
</dbReference>
<gene>
    <name evidence="1" type="ORF">CSPHI_08405</name>
</gene>
<sequence length="110" mass="10974">MPPDYDPLAVLQALGAHARPDAPFAVAALPPGTTAVRVARGRVTAAGSYRGALRGGGGEALVYGVPQSGLVLVPLGEDLPSLYDGHGRRDDHRAGGVTIAEPANLAGGAA</sequence>
<dbReference type="RefSeq" id="WP_075692413.1">
    <property type="nucleotide sequence ID" value="NZ_CP009248.1"/>
</dbReference>
<dbReference type="KEGG" id="csph:CSPHI_08405"/>
<accession>A0A1L7CYY1</accession>
<proteinExistence type="predicted"/>
<evidence type="ECO:0000313" key="2">
    <source>
        <dbReference type="Proteomes" id="UP000185469"/>
    </source>
</evidence>